<reference evidence="1 2" key="1">
    <citation type="submission" date="2018-05" db="EMBL/GenBank/DDBJ databases">
        <title>Genomic Encyclopedia of Type Strains, Phase IV (KMG-V): Genome sequencing to study the core and pangenomes of soil and plant-associated prokaryotes.</title>
        <authorList>
            <person name="Whitman W."/>
        </authorList>
    </citation>
    <scope>NUCLEOTIDE SEQUENCE [LARGE SCALE GENOMIC DNA]</scope>
    <source>
        <strain evidence="1 2">SCZa-39</strain>
    </source>
</reference>
<proteinExistence type="predicted"/>
<organism evidence="1 2">
    <name type="scientific">Paraburkholderia unamae</name>
    <dbReference type="NCBI Taxonomy" id="219649"/>
    <lineage>
        <taxon>Bacteria</taxon>
        <taxon>Pseudomonadati</taxon>
        <taxon>Pseudomonadota</taxon>
        <taxon>Betaproteobacteria</taxon>
        <taxon>Burkholderiales</taxon>
        <taxon>Burkholderiaceae</taxon>
        <taxon>Paraburkholderia</taxon>
    </lineage>
</organism>
<comment type="caution">
    <text evidence="1">The sequence shown here is derived from an EMBL/GenBank/DDBJ whole genome shotgun (WGS) entry which is preliminary data.</text>
</comment>
<name>A0ABX5KJD8_9BURK</name>
<protein>
    <submittedName>
        <fullName evidence="1">Transposase of IS4/5 family DUF4096</fullName>
    </submittedName>
</protein>
<dbReference type="Proteomes" id="UP000245712">
    <property type="component" value="Unassembled WGS sequence"/>
</dbReference>
<sequence>MFNALRWMARAVTSWRMLPTNFPPWEMVYQQT</sequence>
<gene>
    <name evidence="1" type="ORF">C7402_118167</name>
</gene>
<evidence type="ECO:0000313" key="1">
    <source>
        <dbReference type="EMBL" id="PVX75235.1"/>
    </source>
</evidence>
<evidence type="ECO:0000313" key="2">
    <source>
        <dbReference type="Proteomes" id="UP000245712"/>
    </source>
</evidence>
<dbReference type="EMBL" id="QEOB01000018">
    <property type="protein sequence ID" value="PVX75235.1"/>
    <property type="molecule type" value="Genomic_DNA"/>
</dbReference>
<accession>A0ABX5KJD8</accession>
<keyword evidence="2" id="KW-1185">Reference proteome</keyword>